<feature type="compositionally biased region" description="Basic and acidic residues" evidence="2">
    <location>
        <begin position="393"/>
        <end position="403"/>
    </location>
</feature>
<dbReference type="Proteomes" id="UP000467841">
    <property type="component" value="Unassembled WGS sequence"/>
</dbReference>
<feature type="compositionally biased region" description="Polar residues" evidence="2">
    <location>
        <begin position="127"/>
        <end position="140"/>
    </location>
</feature>
<evidence type="ECO:0000256" key="2">
    <source>
        <dbReference type="SAM" id="MobiDB-lite"/>
    </source>
</evidence>
<dbReference type="Pfam" id="PF03407">
    <property type="entry name" value="Nucleotid_trans"/>
    <property type="match status" value="1"/>
</dbReference>
<dbReference type="PRINTS" id="PR00385">
    <property type="entry name" value="P450"/>
</dbReference>
<dbReference type="Pfam" id="PF00067">
    <property type="entry name" value="p450"/>
    <property type="match status" value="1"/>
</dbReference>
<evidence type="ECO:0000313" key="4">
    <source>
        <dbReference type="EMBL" id="CAA7022396.1"/>
    </source>
</evidence>
<dbReference type="GO" id="GO:0016705">
    <property type="term" value="F:oxidoreductase activity, acting on paired donors, with incorporation or reduction of molecular oxygen"/>
    <property type="evidence" value="ECO:0007669"/>
    <property type="project" value="InterPro"/>
</dbReference>
<feature type="compositionally biased region" description="Acidic residues" evidence="2">
    <location>
        <begin position="517"/>
        <end position="527"/>
    </location>
</feature>
<dbReference type="Gene3D" id="1.10.630.10">
    <property type="entry name" value="Cytochrome P450"/>
    <property type="match status" value="1"/>
</dbReference>
<dbReference type="EMBL" id="CACVBM020000688">
    <property type="protein sequence ID" value="CAA7022396.1"/>
    <property type="molecule type" value="Genomic_DNA"/>
</dbReference>
<dbReference type="SUPFAM" id="SSF48264">
    <property type="entry name" value="Cytochrome P450"/>
    <property type="match status" value="1"/>
</dbReference>
<feature type="compositionally biased region" description="Pro residues" evidence="2">
    <location>
        <begin position="1"/>
        <end position="22"/>
    </location>
</feature>
<organism evidence="4 5">
    <name type="scientific">Microthlaspi erraticum</name>
    <dbReference type="NCBI Taxonomy" id="1685480"/>
    <lineage>
        <taxon>Eukaryota</taxon>
        <taxon>Viridiplantae</taxon>
        <taxon>Streptophyta</taxon>
        <taxon>Embryophyta</taxon>
        <taxon>Tracheophyta</taxon>
        <taxon>Spermatophyta</taxon>
        <taxon>Magnoliopsida</taxon>
        <taxon>eudicotyledons</taxon>
        <taxon>Gunneridae</taxon>
        <taxon>Pentapetalae</taxon>
        <taxon>rosids</taxon>
        <taxon>malvids</taxon>
        <taxon>Brassicales</taxon>
        <taxon>Brassicaceae</taxon>
        <taxon>Coluteocarpeae</taxon>
        <taxon>Microthlaspi</taxon>
    </lineage>
</organism>
<accession>A0A6D2HZ50</accession>
<protein>
    <recommendedName>
        <fullName evidence="3">Nucleotide-diphospho-sugar transferase domain-containing protein</fullName>
    </recommendedName>
</protein>
<dbReference type="InterPro" id="IPR036396">
    <property type="entry name" value="Cyt_P450_sf"/>
</dbReference>
<dbReference type="GO" id="GO:0020037">
    <property type="term" value="F:heme binding"/>
    <property type="evidence" value="ECO:0007669"/>
    <property type="project" value="InterPro"/>
</dbReference>
<feature type="compositionally biased region" description="Acidic residues" evidence="2">
    <location>
        <begin position="410"/>
        <end position="423"/>
    </location>
</feature>
<name>A0A6D2HZ50_9BRAS</name>
<feature type="region of interest" description="Disordered" evidence="2">
    <location>
        <begin position="364"/>
        <end position="427"/>
    </location>
</feature>
<feature type="compositionally biased region" description="Basic and acidic residues" evidence="2">
    <location>
        <begin position="649"/>
        <end position="733"/>
    </location>
</feature>
<dbReference type="GO" id="GO:0004497">
    <property type="term" value="F:monooxygenase activity"/>
    <property type="evidence" value="ECO:0007669"/>
    <property type="project" value="InterPro"/>
</dbReference>
<feature type="compositionally biased region" description="Pro residues" evidence="2">
    <location>
        <begin position="109"/>
        <end position="122"/>
    </location>
</feature>
<keyword evidence="1" id="KW-0349">Heme</keyword>
<feature type="compositionally biased region" description="Polar residues" evidence="2">
    <location>
        <begin position="163"/>
        <end position="172"/>
    </location>
</feature>
<evidence type="ECO:0000256" key="1">
    <source>
        <dbReference type="PIRSR" id="PIRSR602401-1"/>
    </source>
</evidence>
<dbReference type="InterPro" id="IPR005069">
    <property type="entry name" value="Nucl-diP-sugar_transferase"/>
</dbReference>
<dbReference type="GO" id="GO:0016757">
    <property type="term" value="F:glycosyltransferase activity"/>
    <property type="evidence" value="ECO:0007669"/>
    <property type="project" value="InterPro"/>
</dbReference>
<reference evidence="4" key="1">
    <citation type="submission" date="2020-01" db="EMBL/GenBank/DDBJ databases">
        <authorList>
            <person name="Mishra B."/>
        </authorList>
    </citation>
    <scope>NUCLEOTIDE SEQUENCE [LARGE SCALE GENOMIC DNA]</scope>
</reference>
<dbReference type="InterPro" id="IPR002401">
    <property type="entry name" value="Cyt_P450_E_grp-I"/>
</dbReference>
<keyword evidence="1" id="KW-0479">Metal-binding</keyword>
<feature type="compositionally biased region" description="Low complexity" evidence="2">
    <location>
        <begin position="610"/>
        <end position="626"/>
    </location>
</feature>
<feature type="region of interest" description="Disordered" evidence="2">
    <location>
        <begin position="287"/>
        <end position="314"/>
    </location>
</feature>
<feature type="compositionally biased region" description="Basic and acidic residues" evidence="2">
    <location>
        <begin position="572"/>
        <end position="584"/>
    </location>
</feature>
<feature type="compositionally biased region" description="Basic and acidic residues" evidence="2">
    <location>
        <begin position="141"/>
        <end position="151"/>
    </location>
</feature>
<comment type="caution">
    <text evidence="4">The sequence shown here is derived from an EMBL/GenBank/DDBJ whole genome shotgun (WGS) entry which is preliminary data.</text>
</comment>
<dbReference type="PRINTS" id="PR00463">
    <property type="entry name" value="EP450I"/>
</dbReference>
<feature type="region of interest" description="Disordered" evidence="2">
    <location>
        <begin position="496"/>
        <end position="735"/>
    </location>
</feature>
<feature type="domain" description="Nucleotide-diphospho-sugar transferase" evidence="3">
    <location>
        <begin position="1311"/>
        <end position="1531"/>
    </location>
</feature>
<evidence type="ECO:0000259" key="3">
    <source>
        <dbReference type="Pfam" id="PF03407"/>
    </source>
</evidence>
<dbReference type="GO" id="GO:0005506">
    <property type="term" value="F:iron ion binding"/>
    <property type="evidence" value="ECO:0007669"/>
    <property type="project" value="InterPro"/>
</dbReference>
<dbReference type="InterPro" id="IPR001128">
    <property type="entry name" value="Cyt_P450"/>
</dbReference>
<evidence type="ECO:0000313" key="5">
    <source>
        <dbReference type="Proteomes" id="UP000467841"/>
    </source>
</evidence>
<dbReference type="InterPro" id="IPR044575">
    <property type="entry name" value="RAY1-like"/>
</dbReference>
<keyword evidence="5" id="KW-1185">Reference proteome</keyword>
<feature type="region of interest" description="Disordered" evidence="2">
    <location>
        <begin position="1"/>
        <end position="172"/>
    </location>
</feature>
<feature type="binding site" description="axial binding residue" evidence="1">
    <location>
        <position position="1696"/>
    </location>
    <ligand>
        <name>heme</name>
        <dbReference type="ChEBI" id="CHEBI:30413"/>
    </ligand>
    <ligandPart>
        <name>Fe</name>
        <dbReference type="ChEBI" id="CHEBI:18248"/>
    </ligandPart>
</feature>
<gene>
    <name evidence="4" type="ORF">MERR_LOCUS9631</name>
</gene>
<dbReference type="OrthoDB" id="540503at2759"/>
<comment type="cofactor">
    <cofactor evidence="1">
        <name>heme</name>
        <dbReference type="ChEBI" id="CHEBI:30413"/>
    </cofactor>
</comment>
<feature type="compositionally biased region" description="Pro residues" evidence="2">
    <location>
        <begin position="58"/>
        <end position="76"/>
    </location>
</feature>
<proteinExistence type="predicted"/>
<dbReference type="PANTHER" id="PTHR47483">
    <property type="entry name" value="BETA-ARABINOFURANOSYLTRANSFERASE RAY1"/>
    <property type="match status" value="1"/>
</dbReference>
<feature type="compositionally biased region" description="Polar residues" evidence="2">
    <location>
        <begin position="92"/>
        <end position="108"/>
    </location>
</feature>
<keyword evidence="1" id="KW-0408">Iron</keyword>
<sequence>MDAYQPPGPYMRPPPGALPPADPYHQYYQHQVRPPGPSPTQPGGPAAWYSNQFHNPHSPSPPPPPQQQWGPPPPHHPQGEPYSSPAYPPFPTQSHQPPFNAGANGNSQFPPPAGPQPPPPHPLANQEWGNPNWGHQQAHSNADDWAVKAREWAAANEDPHSQFPPNQTFGQAFPQYFNQDVHQQQAAPGLSYQQFPVQHTQPDSYPNPAIHQQEVPYSYSSVAGKEESGNATQHHEVQISVPDGGGPVHAEQQMQYGYGDQIAAPPSDHSAWPPHAATGVVYPPIPPSSVPSMPQHDSSMAVSGHTMPPFGRFPPPNVQPVGYAFGTKPPPHPVAAFMDDSYAASSVPPKKAPVPNWLKEELLKKKASLGRPSSGSFEERESLDDDVLYKPPAEVDQHDDKRFSLSKLSDEEEEEEEEDEDEIDPARAAAINSEIKRVLTEVLKKVTDELFDEIATKVINEDEAIPKDDSVKSSSLISAADPMHKASAKILVSVEGAHQKAGSGSPADVLGLGSYASDDDDDDDGDTDAAPNADANGSDGVESLGIGLRNDVNQQPSTEKLPEPKAVVNARVDPEVEVGDKSPENNKASLDQMLSYRRNDDEAGSNKNLDISSSTGLDDGTSGSRTNHPERTDSEKDSILHEHHRKDSNKRNGKDLSGDVSRDRSRTDETRTVKEKVDSQNGSEDRMKQSDIKSGEKVKGLESNKKSTDVHVKKDSRDTEKPQRTDSKEDRSPEGNTLLHQVMSPLMIQEGSLLQEEGTGHHLREGPEEDMLLRGHHIASILNASILYTLLMTPPGQSGQDPDPPADAIGLELRQLVRDGSQEDRTLQCCAELCPKIKRSFISVKSNVKQRLRDSEGCDGSGVKDDEKRSHVFFFLHTHFPSLRRLSASSSTSGVSGLRAGLLTVWLSGFLLIALSFYGTQLLSSSSLDDRFRFSSFSRDPVSPKITIFTALSVSSFEEDHSQALLVIRSWLALSSQIKVVIFTQHNSSSSSAASSFADKFGSRLLLDSTIDFTFLGTPFLHSMLEKSKAYKSDIAVLMDPETLLLPDFISSLTYAHSLDRDWLLVSSPSVYIPRFPLHWDETGRFWRQNNGKRVRFGELQKMKSNSSEAKMIMAWNKNVDLPLQCGVFPPFLYQRGTHNQWIVNEAMSCQRRFVFDATSTISSFFLRSHDYVSQLKSRNWEYLGNAHLGKLYGSLFFSDNKSPSLPKLLKCNKRFMFVTASDLSVPESYNVGFRRREKISACISRSKSRSLKLESVQKDQTLPLLKFPFHLESLLPLVADKNRTVILSIAGFSYKDMLMSWVCKLRRLEVPNFLVCALDDETYQFSILQGLPVFFDPYAPKNISFNDCHFGSKCFQRVTKVKSRTVLKILKLGYNVLLSDVDVYWFKNPLPMLHSFGPSVLAAQSDEYNTTVPINRPRRLNSGFYFARSDNSTIAAMEKVVKHAATSGLSEQPSFYDTLCGEGGIHRLGDDRCVEPETNLTVCFLDRNLFPNGAYGDLWLKEDVRAECEKKHCYVLHNNWISGRLKKLQRQMMKEYKITRNHIKSLLAELFLGATDTSSTATQWTMAEIINNRKVLERLREEIDSVIGKTRLIQETDLPNLPYLQAIVKEGLRLHPPTPLIVRELDEGCDIGGFYAPKNTTLVVNAYAMMRDSGSWEDPDEFKPERFLASLTREDEEIKEKTLNYLPFGSGRRGCTGENLGSIFVGTAIGVMVQCFDWEVNGDKVNMEEAAGRFFLTMAHPLICTPLPRTLNPSPSNLERLSS</sequence>
<feature type="compositionally biased region" description="Basic and acidic residues" evidence="2">
    <location>
        <begin position="627"/>
        <end position="641"/>
    </location>
</feature>
<dbReference type="PANTHER" id="PTHR47483:SF1">
    <property type="entry name" value="BETA-ARABINOFURANOSYLTRANSFERASE RAY1"/>
    <property type="match status" value="1"/>
</dbReference>